<dbReference type="Proteomes" id="UP001439875">
    <property type="component" value="Unassembled WGS sequence"/>
</dbReference>
<dbReference type="EMBL" id="JBBMEW010000029">
    <property type="protein sequence ID" value="MEQ2529172.1"/>
    <property type="molecule type" value="Genomic_DNA"/>
</dbReference>
<name>A0ACC6SGJ2_9BACI</name>
<evidence type="ECO:0000313" key="1">
    <source>
        <dbReference type="EMBL" id="MEQ2529172.1"/>
    </source>
</evidence>
<evidence type="ECO:0000313" key="2">
    <source>
        <dbReference type="Proteomes" id="UP001439875"/>
    </source>
</evidence>
<gene>
    <name evidence="1" type="ORF">WMO40_21085</name>
</gene>
<reference evidence="1" key="1">
    <citation type="submission" date="2024-03" db="EMBL/GenBank/DDBJ databases">
        <title>Human intestinal bacterial collection.</title>
        <authorList>
            <person name="Pauvert C."/>
            <person name="Hitch T.C.A."/>
            <person name="Clavel T."/>
        </authorList>
    </citation>
    <scope>NUCLEOTIDE SEQUENCE</scope>
    <source>
        <strain evidence="1">CLA-AA-H227</strain>
    </source>
</reference>
<proteinExistence type="predicted"/>
<keyword evidence="2" id="KW-1185">Reference proteome</keyword>
<protein>
    <submittedName>
        <fullName evidence="1">Uncharacterized protein</fullName>
    </submittedName>
</protein>
<organism evidence="1 2">
    <name type="scientific">Robertmurraya yapensis</name>
    <name type="common">ex Hitch et al 2024</name>
    <dbReference type="NCBI Taxonomy" id="3133160"/>
    <lineage>
        <taxon>Bacteria</taxon>
        <taxon>Bacillati</taxon>
        <taxon>Bacillota</taxon>
        <taxon>Bacilli</taxon>
        <taxon>Bacillales</taxon>
        <taxon>Bacillaceae</taxon>
        <taxon>Robertmurraya</taxon>
    </lineage>
</organism>
<accession>A0ACC6SGJ2</accession>
<sequence>MTDKNLNDFMTGWLIGDIVDETTKNGRRNSSGCSTFLFLLFIGFILFSILAITGIEMSKVWSFLKIVTFPVTWDYQLLDFKLFGTNNYFSTIGSLGLIFVFYLILKLLDRVILKDLEGKVLNRTIGRFQPIHTAINIISIAYELFVNIAAFFIMVLMIKVMVHGFLSIFTFIFSL</sequence>
<comment type="caution">
    <text evidence="1">The sequence shown here is derived from an EMBL/GenBank/DDBJ whole genome shotgun (WGS) entry which is preliminary data.</text>
</comment>